<keyword evidence="8 12" id="KW-0594">Phospholipid biosynthesis</keyword>
<dbReference type="InterPro" id="IPR033178">
    <property type="entry name" value="PSD_type1_pro"/>
</dbReference>
<evidence type="ECO:0000313" key="14">
    <source>
        <dbReference type="Proteomes" id="UP000619743"/>
    </source>
</evidence>
<dbReference type="GO" id="GO:0004609">
    <property type="term" value="F:phosphatidylserine decarboxylase activity"/>
    <property type="evidence" value="ECO:0007669"/>
    <property type="project" value="UniProtKB-UniRule"/>
</dbReference>
<dbReference type="GO" id="GO:0006646">
    <property type="term" value="P:phosphatidylethanolamine biosynthetic process"/>
    <property type="evidence" value="ECO:0007669"/>
    <property type="project" value="UniProtKB-UniRule"/>
</dbReference>
<feature type="chain" id="PRO_5035348260" description="Phosphatidylserine decarboxylase alpha chain" evidence="12">
    <location>
        <begin position="254"/>
        <end position="290"/>
    </location>
</feature>
<comment type="function">
    <text evidence="12">Catalyzes the formation of phosphatidylethanolamine (PtdEtn) from phosphatidylserine (PtdSer).</text>
</comment>
<evidence type="ECO:0000256" key="8">
    <source>
        <dbReference type="ARBA" id="ARBA00023209"/>
    </source>
</evidence>
<keyword evidence="5 12" id="KW-0443">Lipid metabolism</keyword>
<comment type="subunit">
    <text evidence="12">Heterodimer of a large membrane-associated beta subunit and a small pyruvoyl-containing alpha subunit.</text>
</comment>
<keyword evidence="3 12" id="KW-0444">Lipid biosynthesis</keyword>
<reference evidence="14" key="1">
    <citation type="journal article" date="2019" name="Int. J. Syst. Evol. Microbiol.">
        <title>The Global Catalogue of Microorganisms (GCM) 10K type strain sequencing project: providing services to taxonomists for standard genome sequencing and annotation.</title>
        <authorList>
            <consortium name="The Broad Institute Genomics Platform"/>
            <consortium name="The Broad Institute Genome Sequencing Center for Infectious Disease"/>
            <person name="Wu L."/>
            <person name="Ma J."/>
        </authorList>
    </citation>
    <scope>NUCLEOTIDE SEQUENCE [LARGE SCALE GENOMIC DNA]</scope>
    <source>
        <strain evidence="14">CGMCC 1.10130</strain>
    </source>
</reference>
<feature type="active site" description="Charge relay system; for autoendoproteolytic cleavage activity" evidence="12">
    <location>
        <position position="91"/>
    </location>
</feature>
<protein>
    <recommendedName>
        <fullName evidence="12">Phosphatidylserine decarboxylase proenzyme</fullName>
        <ecNumber evidence="12">4.1.1.65</ecNumber>
    </recommendedName>
    <component>
        <recommendedName>
            <fullName evidence="12">Phosphatidylserine decarboxylase alpha chain</fullName>
        </recommendedName>
    </component>
    <component>
        <recommendedName>
            <fullName evidence="12">Phosphatidylserine decarboxylase beta chain</fullName>
        </recommendedName>
    </component>
</protein>
<dbReference type="EC" id="4.1.1.65" evidence="12"/>
<dbReference type="Proteomes" id="UP000619743">
    <property type="component" value="Unassembled WGS sequence"/>
</dbReference>
<gene>
    <name evidence="12 13" type="primary">psd</name>
    <name evidence="13" type="ORF">GCM10011369_29660</name>
</gene>
<keyword evidence="14" id="KW-1185">Reference proteome</keyword>
<keyword evidence="11 12" id="KW-0670">Pyruvate</keyword>
<keyword evidence="7 12" id="KW-0865">Zymogen</keyword>
<evidence type="ECO:0000256" key="5">
    <source>
        <dbReference type="ARBA" id="ARBA00023098"/>
    </source>
</evidence>
<evidence type="ECO:0000313" key="13">
    <source>
        <dbReference type="EMBL" id="GGA85685.1"/>
    </source>
</evidence>
<keyword evidence="2 12" id="KW-1003">Cell membrane</keyword>
<evidence type="ECO:0000256" key="10">
    <source>
        <dbReference type="ARBA" id="ARBA00023264"/>
    </source>
</evidence>
<sequence length="290" mass="31520">MSMDSLKVALQYCFPQHGLSRLLGRLAAAQAGTITTRTIQWFIKRYQVNMDEAANPDPGSYDSFNDFFTRALKPGARPIDDAENTLVHPADGAVSQCGPINNGQIFQAKGHDYSATALLGGDGQLAEQFNQGSFATIYLSPTDYHRVHMPVDGVLRRMIYVPGKLFSVNPLTAQNVPGLFARNERVVCIFDTPVGPMAQILVGATIVASMETVWAGTITPPAGKQVFSWQYPAEGPTSVRLSKGDEMGRFKLGSTVIMLFGQDAVSFTDSMEAEAVTRMGEPMATFNRAQ</sequence>
<evidence type="ECO:0000256" key="9">
    <source>
        <dbReference type="ARBA" id="ARBA00023239"/>
    </source>
</evidence>
<keyword evidence="9 12" id="KW-0456">Lyase</keyword>
<feature type="active site" description="Schiff-base intermediate with substrate; via pyruvic acid; for decarboxylase activity" evidence="12">
    <location>
        <position position="254"/>
    </location>
</feature>
<dbReference type="Pfam" id="PF02666">
    <property type="entry name" value="PS_Dcarbxylase"/>
    <property type="match status" value="1"/>
</dbReference>
<organism evidence="13 14">
    <name type="scientific">Neiella marina</name>
    <dbReference type="NCBI Taxonomy" id="508461"/>
    <lineage>
        <taxon>Bacteria</taxon>
        <taxon>Pseudomonadati</taxon>
        <taxon>Pseudomonadota</taxon>
        <taxon>Gammaproteobacteria</taxon>
        <taxon>Alteromonadales</taxon>
        <taxon>Echinimonadaceae</taxon>
        <taxon>Neiella</taxon>
    </lineage>
</organism>
<dbReference type="InterPro" id="IPR033177">
    <property type="entry name" value="PSD-B"/>
</dbReference>
<evidence type="ECO:0000256" key="3">
    <source>
        <dbReference type="ARBA" id="ARBA00022516"/>
    </source>
</evidence>
<proteinExistence type="inferred from homology"/>
<dbReference type="HAMAP" id="MF_00662">
    <property type="entry name" value="PS_decarb_PSD_B_type1"/>
    <property type="match status" value="1"/>
</dbReference>
<comment type="cofactor">
    <cofactor evidence="12">
        <name>pyruvate</name>
        <dbReference type="ChEBI" id="CHEBI:15361"/>
    </cofactor>
    <text evidence="12">Binds 1 pyruvoyl group covalently per subunit.</text>
</comment>
<comment type="similarity">
    <text evidence="12">Belongs to the phosphatidylserine decarboxylase family. PSD-B subfamily. Prokaryotic type I sub-subfamily.</text>
</comment>
<dbReference type="PANTHER" id="PTHR10067">
    <property type="entry name" value="PHOSPHATIDYLSERINE DECARBOXYLASE"/>
    <property type="match status" value="1"/>
</dbReference>
<comment type="catalytic activity">
    <reaction evidence="12">
        <text>a 1,2-diacyl-sn-glycero-3-phospho-L-serine + H(+) = a 1,2-diacyl-sn-glycero-3-phosphoethanolamine + CO2</text>
        <dbReference type="Rhea" id="RHEA:20828"/>
        <dbReference type="ChEBI" id="CHEBI:15378"/>
        <dbReference type="ChEBI" id="CHEBI:16526"/>
        <dbReference type="ChEBI" id="CHEBI:57262"/>
        <dbReference type="ChEBI" id="CHEBI:64612"/>
        <dbReference type="EC" id="4.1.1.65"/>
    </reaction>
</comment>
<accession>A0A8J2U8A9</accession>
<dbReference type="NCBIfam" id="TIGR00163">
    <property type="entry name" value="PS_decarb"/>
    <property type="match status" value="1"/>
</dbReference>
<feature type="modified residue" description="Pyruvic acid (Ser); by autocatalysis" evidence="12">
    <location>
        <position position="254"/>
    </location>
</feature>
<dbReference type="AlphaFoldDB" id="A0A8J2U8A9"/>
<evidence type="ECO:0000256" key="6">
    <source>
        <dbReference type="ARBA" id="ARBA00023136"/>
    </source>
</evidence>
<comment type="PTM">
    <text evidence="12">Is synthesized initially as an inactive proenzyme. Formation of the active enzyme involves a self-maturation process in which the active site pyruvoyl group is generated from an internal serine residue via an autocatalytic post-translational modification. Two non-identical subunits are generated from the proenzyme in this reaction, and the pyruvate is formed at the N-terminus of the alpha chain, which is derived from the carboxyl end of the proenzyme. The autoendoproteolytic cleavage occurs by a canonical serine protease mechanism, in which the side chain hydroxyl group of the serine supplies its oxygen atom to form the C-terminus of the beta chain, while the remainder of the serine residue undergoes an oxidative deamination to produce ammonia and the pyruvoyl prosthetic group on the alpha chain. During this reaction, the Ser that is part of the protease active site of the proenzyme becomes the pyruvoyl prosthetic group, which constitutes an essential element of the active site of the mature decarboxylase.</text>
</comment>
<keyword evidence="10 12" id="KW-1208">Phospholipid metabolism</keyword>
<evidence type="ECO:0000256" key="7">
    <source>
        <dbReference type="ARBA" id="ARBA00023145"/>
    </source>
</evidence>
<feature type="chain" id="PRO_5035348259" description="Phosphatidylserine decarboxylase beta chain" evidence="12">
    <location>
        <begin position="1"/>
        <end position="253"/>
    </location>
</feature>
<feature type="site" description="Cleavage (non-hydrolytic); by autocatalysis" evidence="12">
    <location>
        <begin position="253"/>
        <end position="254"/>
    </location>
</feature>
<comment type="caution">
    <text evidence="13">The sequence shown here is derived from an EMBL/GenBank/DDBJ whole genome shotgun (WGS) entry which is preliminary data.</text>
</comment>
<keyword evidence="6 12" id="KW-0472">Membrane</keyword>
<dbReference type="EMBL" id="BMDX01000018">
    <property type="protein sequence ID" value="GGA85685.1"/>
    <property type="molecule type" value="Genomic_DNA"/>
</dbReference>
<feature type="active site" description="Charge relay system; for autoendoproteolytic cleavage activity" evidence="12">
    <location>
        <position position="148"/>
    </location>
</feature>
<name>A0A8J2U8A9_9GAMM</name>
<dbReference type="InterPro" id="IPR003817">
    <property type="entry name" value="PS_Dcarbxylase"/>
</dbReference>
<comment type="pathway">
    <text evidence="1">Lipid metabolism.</text>
</comment>
<comment type="pathway">
    <text evidence="12">Phospholipid metabolism; phosphatidylethanolamine biosynthesis; phosphatidylethanolamine from CDP-diacylglycerol: step 2/2.</text>
</comment>
<feature type="active site" description="Charge relay system; for autoendoproteolytic cleavage activity" evidence="12">
    <location>
        <position position="254"/>
    </location>
</feature>
<evidence type="ECO:0000256" key="11">
    <source>
        <dbReference type="ARBA" id="ARBA00023317"/>
    </source>
</evidence>
<evidence type="ECO:0000256" key="1">
    <source>
        <dbReference type="ARBA" id="ARBA00005189"/>
    </source>
</evidence>
<dbReference type="UniPathway" id="UPA00558">
    <property type="reaction ID" value="UER00616"/>
</dbReference>
<dbReference type="GO" id="GO:0005886">
    <property type="term" value="C:plasma membrane"/>
    <property type="evidence" value="ECO:0007669"/>
    <property type="project" value="UniProtKB-SubCell"/>
</dbReference>
<evidence type="ECO:0000256" key="12">
    <source>
        <dbReference type="HAMAP-Rule" id="MF_00662"/>
    </source>
</evidence>
<dbReference type="PANTHER" id="PTHR10067:SF6">
    <property type="entry name" value="PHOSPHATIDYLSERINE DECARBOXYLASE PROENZYME, MITOCHONDRIAL"/>
    <property type="match status" value="1"/>
</dbReference>
<keyword evidence="4 12" id="KW-0210">Decarboxylase</keyword>
<evidence type="ECO:0000256" key="2">
    <source>
        <dbReference type="ARBA" id="ARBA00022475"/>
    </source>
</evidence>
<evidence type="ECO:0000256" key="4">
    <source>
        <dbReference type="ARBA" id="ARBA00022793"/>
    </source>
</evidence>
<comment type="subcellular location">
    <subcellularLocation>
        <location evidence="12">Cell membrane</location>
        <topology evidence="12">Peripheral membrane protein</topology>
    </subcellularLocation>
</comment>